<comment type="caution">
    <text evidence="2">The sequence shown here is derived from an EMBL/GenBank/DDBJ whole genome shotgun (WGS) entry which is preliminary data.</text>
</comment>
<name>A0A484F6Q2_9EURY</name>
<protein>
    <submittedName>
        <fullName evidence="2">Uncharacterized protein</fullName>
    </submittedName>
</protein>
<dbReference type="Proteomes" id="UP000294855">
    <property type="component" value="Unassembled WGS sequence"/>
</dbReference>
<reference evidence="2 3" key="1">
    <citation type="submission" date="2019-03" db="EMBL/GenBank/DDBJ databases">
        <title>Genomic Encyclopedia of Type Strains, Phase IV (KMG-IV): sequencing the most valuable type-strain genomes for metagenomic binning, comparative biology and taxonomic classification.</title>
        <authorList>
            <person name="Goeker M."/>
        </authorList>
    </citation>
    <scope>NUCLEOTIDE SEQUENCE [LARGE SCALE GENOMIC DNA]</scope>
    <source>
        <strain evidence="2 3">DSM 13328</strain>
    </source>
</reference>
<dbReference type="AlphaFoldDB" id="A0A484F6Q2"/>
<feature type="compositionally biased region" description="Basic and acidic residues" evidence="1">
    <location>
        <begin position="14"/>
        <end position="27"/>
    </location>
</feature>
<evidence type="ECO:0000313" key="3">
    <source>
        <dbReference type="Proteomes" id="UP000294855"/>
    </source>
</evidence>
<sequence>MVRLARGTGGYRQQAEKAATERQRDSGTRAAAKQHPSGDKRERKVAVPPFAQANGCDKKKQMYAATRAAATRVAATRAAATRVAATRAAATRATETQSAAMRIIAKRSHCKETAKRKKRQSPYASASSLSSRKFRFCPSLCSGQNSELAVVCEILIIKEK</sequence>
<organism evidence="2 3">
    <name type="scientific">Methanimicrococcus blatticola</name>
    <dbReference type="NCBI Taxonomy" id="91560"/>
    <lineage>
        <taxon>Archaea</taxon>
        <taxon>Methanobacteriati</taxon>
        <taxon>Methanobacteriota</taxon>
        <taxon>Stenosarchaea group</taxon>
        <taxon>Methanomicrobia</taxon>
        <taxon>Methanosarcinales</taxon>
        <taxon>Methanosarcinaceae</taxon>
        <taxon>Methanimicrococcus</taxon>
    </lineage>
</organism>
<keyword evidence="3" id="KW-1185">Reference proteome</keyword>
<proteinExistence type="predicted"/>
<accession>A0A484F6Q2</accession>
<gene>
    <name evidence="2" type="ORF">C7391_0171</name>
</gene>
<evidence type="ECO:0000313" key="2">
    <source>
        <dbReference type="EMBL" id="TDQ71072.1"/>
    </source>
</evidence>
<dbReference type="EMBL" id="SNYS01000005">
    <property type="protein sequence ID" value="TDQ71072.1"/>
    <property type="molecule type" value="Genomic_DNA"/>
</dbReference>
<evidence type="ECO:0000256" key="1">
    <source>
        <dbReference type="SAM" id="MobiDB-lite"/>
    </source>
</evidence>
<feature type="region of interest" description="Disordered" evidence="1">
    <location>
        <begin position="1"/>
        <end position="48"/>
    </location>
</feature>
<feature type="compositionally biased region" description="Basic and acidic residues" evidence="1">
    <location>
        <begin position="36"/>
        <end position="45"/>
    </location>
</feature>